<dbReference type="Proteomes" id="UP000533306">
    <property type="component" value="Unassembled WGS sequence"/>
</dbReference>
<keyword evidence="2" id="KW-1185">Reference proteome</keyword>
<protein>
    <submittedName>
        <fullName evidence="1">Nitrogen fixation-related uncharacterized protein</fullName>
    </submittedName>
</protein>
<proteinExistence type="predicted"/>
<dbReference type="EMBL" id="JACHEU010000001">
    <property type="protein sequence ID" value="MBB6012782.1"/>
    <property type="molecule type" value="Genomic_DNA"/>
</dbReference>
<sequence length="63" mass="6755">MATCSALPFQTLTTRATVALTMPVCGDALQLFGIDSDQFDDLPDKTRDFMSGLHCGEVDTLDG</sequence>
<dbReference type="AlphaFoldDB" id="A0A7W9VW57"/>
<dbReference type="RefSeq" id="WP_183831615.1">
    <property type="nucleotide sequence ID" value="NZ_JACHEU010000001.1"/>
</dbReference>
<name>A0A7W9VW57_9HYPH</name>
<accession>A0A7W9VW57</accession>
<evidence type="ECO:0000313" key="1">
    <source>
        <dbReference type="EMBL" id="MBB6012782.1"/>
    </source>
</evidence>
<comment type="caution">
    <text evidence="1">The sequence shown here is derived from an EMBL/GenBank/DDBJ whole genome shotgun (WGS) entry which is preliminary data.</text>
</comment>
<gene>
    <name evidence="1" type="ORF">HNR59_002127</name>
</gene>
<evidence type="ECO:0000313" key="2">
    <source>
        <dbReference type="Proteomes" id="UP000533306"/>
    </source>
</evidence>
<organism evidence="1 2">
    <name type="scientific">Aquamicrobium lusatiense</name>
    <dbReference type="NCBI Taxonomy" id="89772"/>
    <lineage>
        <taxon>Bacteria</taxon>
        <taxon>Pseudomonadati</taxon>
        <taxon>Pseudomonadota</taxon>
        <taxon>Alphaproteobacteria</taxon>
        <taxon>Hyphomicrobiales</taxon>
        <taxon>Phyllobacteriaceae</taxon>
        <taxon>Aquamicrobium</taxon>
    </lineage>
</organism>
<reference evidence="1 2" key="1">
    <citation type="submission" date="2020-08" db="EMBL/GenBank/DDBJ databases">
        <title>Genomic Encyclopedia of Type Strains, Phase IV (KMG-IV): sequencing the most valuable type-strain genomes for metagenomic binning, comparative biology and taxonomic classification.</title>
        <authorList>
            <person name="Goeker M."/>
        </authorList>
    </citation>
    <scope>NUCLEOTIDE SEQUENCE [LARGE SCALE GENOMIC DNA]</scope>
    <source>
        <strain evidence="1 2">DSM 11099</strain>
    </source>
</reference>